<proteinExistence type="predicted"/>
<comment type="caution">
    <text evidence="3">The sequence shown here is derived from an EMBL/GenBank/DDBJ whole genome shotgun (WGS) entry which is preliminary data.</text>
</comment>
<keyword evidence="4" id="KW-1185">Reference proteome</keyword>
<dbReference type="Pfam" id="PF00560">
    <property type="entry name" value="LRR_1"/>
    <property type="match status" value="1"/>
</dbReference>
<evidence type="ECO:0000313" key="3">
    <source>
        <dbReference type="EMBL" id="ORZ38539.1"/>
    </source>
</evidence>
<keyword evidence="2" id="KW-1133">Transmembrane helix</keyword>
<feature type="transmembrane region" description="Helical" evidence="2">
    <location>
        <begin position="235"/>
        <end position="260"/>
    </location>
</feature>
<dbReference type="Proteomes" id="UP000193411">
    <property type="component" value="Unassembled WGS sequence"/>
</dbReference>
<dbReference type="PANTHER" id="PTHR48007">
    <property type="entry name" value="LEUCINE-RICH REPEAT RECEPTOR-LIKE PROTEIN KINASE PXC1"/>
    <property type="match status" value="1"/>
</dbReference>
<dbReference type="InterPro" id="IPR046959">
    <property type="entry name" value="PRK1-6/SRF4-like"/>
</dbReference>
<gene>
    <name evidence="3" type="ORF">BCR44DRAFT_72650</name>
</gene>
<accession>A0A1Y2HVJ5</accession>
<dbReference type="InterPro" id="IPR032675">
    <property type="entry name" value="LRR_dom_sf"/>
</dbReference>
<keyword evidence="2" id="KW-0472">Membrane</keyword>
<dbReference type="OrthoDB" id="676979at2759"/>
<reference evidence="3 4" key="1">
    <citation type="submission" date="2016-07" db="EMBL/GenBank/DDBJ databases">
        <title>Pervasive Adenine N6-methylation of Active Genes in Fungi.</title>
        <authorList>
            <consortium name="DOE Joint Genome Institute"/>
            <person name="Mondo S.J."/>
            <person name="Dannebaum R.O."/>
            <person name="Kuo R.C."/>
            <person name="Labutti K."/>
            <person name="Haridas S."/>
            <person name="Kuo A."/>
            <person name="Salamov A."/>
            <person name="Ahrendt S.R."/>
            <person name="Lipzen A."/>
            <person name="Sullivan W."/>
            <person name="Andreopoulos W.B."/>
            <person name="Clum A."/>
            <person name="Lindquist E."/>
            <person name="Daum C."/>
            <person name="Ramamoorthy G.K."/>
            <person name="Gryganskyi A."/>
            <person name="Culley D."/>
            <person name="Magnuson J.K."/>
            <person name="James T.Y."/>
            <person name="O'Malley M.A."/>
            <person name="Stajich J.E."/>
            <person name="Spatafora J.W."/>
            <person name="Visel A."/>
            <person name="Grigoriev I.V."/>
        </authorList>
    </citation>
    <scope>NUCLEOTIDE SEQUENCE [LARGE SCALE GENOMIC DNA]</scope>
    <source>
        <strain evidence="3 4">PL171</strain>
    </source>
</reference>
<keyword evidence="2" id="KW-0812">Transmembrane</keyword>
<dbReference type="InterPro" id="IPR001611">
    <property type="entry name" value="Leu-rich_rpt"/>
</dbReference>
<feature type="region of interest" description="Disordered" evidence="1">
    <location>
        <begin position="280"/>
        <end position="305"/>
    </location>
</feature>
<dbReference type="EMBL" id="MCFL01000008">
    <property type="protein sequence ID" value="ORZ38539.1"/>
    <property type="molecule type" value="Genomic_DNA"/>
</dbReference>
<evidence type="ECO:0000256" key="2">
    <source>
        <dbReference type="SAM" id="Phobius"/>
    </source>
</evidence>
<dbReference type="SUPFAM" id="SSF52058">
    <property type="entry name" value="L domain-like"/>
    <property type="match status" value="1"/>
</dbReference>
<evidence type="ECO:0000256" key="1">
    <source>
        <dbReference type="SAM" id="MobiDB-lite"/>
    </source>
</evidence>
<organism evidence="3 4">
    <name type="scientific">Catenaria anguillulae PL171</name>
    <dbReference type="NCBI Taxonomy" id="765915"/>
    <lineage>
        <taxon>Eukaryota</taxon>
        <taxon>Fungi</taxon>
        <taxon>Fungi incertae sedis</taxon>
        <taxon>Blastocladiomycota</taxon>
        <taxon>Blastocladiomycetes</taxon>
        <taxon>Blastocladiales</taxon>
        <taxon>Catenariaceae</taxon>
        <taxon>Catenaria</taxon>
    </lineage>
</organism>
<name>A0A1Y2HVJ5_9FUNG</name>
<dbReference type="Gene3D" id="3.80.10.10">
    <property type="entry name" value="Ribonuclease Inhibitor"/>
    <property type="match status" value="1"/>
</dbReference>
<sequence length="366" mass="39765">MSTPTPSPQASPTPLAEVLSTIRSTVPPVERGPSDCAIVRLLDFRPEVGSKPGCCPGLDELDARCDFRNGRVTFIGVSEQETRTIPESIGELDELRMLWAHSNHATLTGPLPQSMAKLSKITQINVENNQLTGQLPDIFHDKRLEYLMLANNNFTGRIPLLPPIQCVLLRGPSDSNRFTCAEGDPRQHIGSCYQNLRANGIPPCTPLPSSAPSTPIVLSGPIEGDATNAAAPVSALVIVFLSVSATLLTVVAIISVIMCYQRRRENRDDWELESAVGSWASEDEQERLDHGTDVGQLLRPGDVEPVSGAEYPVTMGVQPPLPRPPSADPLGAGELRGRQCERARIEMAIPLVTKKDMMMRGPEQDE</sequence>
<evidence type="ECO:0000313" key="4">
    <source>
        <dbReference type="Proteomes" id="UP000193411"/>
    </source>
</evidence>
<dbReference type="AlphaFoldDB" id="A0A1Y2HVJ5"/>
<dbReference type="PANTHER" id="PTHR48007:SF4">
    <property type="entry name" value="LEUCINE-RICH REPEAT RECEPTOR-LIKE PROTEIN KINASE PXC1"/>
    <property type="match status" value="1"/>
</dbReference>
<protein>
    <submittedName>
        <fullName evidence="3">Uncharacterized protein</fullName>
    </submittedName>
</protein>